<reference evidence="2 3" key="1">
    <citation type="submission" date="2016-04" db="EMBL/GenBank/DDBJ databases">
        <title>A degradative enzymes factory behind the ericoid mycorrhizal symbiosis.</title>
        <authorList>
            <consortium name="DOE Joint Genome Institute"/>
            <person name="Martino E."/>
            <person name="Morin E."/>
            <person name="Grelet G."/>
            <person name="Kuo A."/>
            <person name="Kohler A."/>
            <person name="Daghino S."/>
            <person name="Barry K."/>
            <person name="Choi C."/>
            <person name="Cichocki N."/>
            <person name="Clum A."/>
            <person name="Copeland A."/>
            <person name="Hainaut M."/>
            <person name="Haridas S."/>
            <person name="Labutti K."/>
            <person name="Lindquist E."/>
            <person name="Lipzen A."/>
            <person name="Khouja H.-R."/>
            <person name="Murat C."/>
            <person name="Ohm R."/>
            <person name="Olson A."/>
            <person name="Spatafora J."/>
            <person name="Veneault-Fourrey C."/>
            <person name="Henrissat B."/>
            <person name="Grigoriev I."/>
            <person name="Martin F."/>
            <person name="Perotto S."/>
        </authorList>
    </citation>
    <scope>NUCLEOTIDE SEQUENCE [LARGE SCALE GENOMIC DNA]</scope>
    <source>
        <strain evidence="2 3">F</strain>
    </source>
</reference>
<dbReference type="CDD" id="cd18186">
    <property type="entry name" value="BTB_POZ_ZBTB_KLHL-like"/>
    <property type="match status" value="1"/>
</dbReference>
<dbReference type="AlphaFoldDB" id="A0A2J6RYY9"/>
<proteinExistence type="predicted"/>
<feature type="domain" description="BTB" evidence="1">
    <location>
        <begin position="45"/>
        <end position="117"/>
    </location>
</feature>
<dbReference type="Pfam" id="PF00651">
    <property type="entry name" value="BTB"/>
    <property type="match status" value="1"/>
</dbReference>
<dbReference type="PROSITE" id="PS50097">
    <property type="entry name" value="BTB"/>
    <property type="match status" value="1"/>
</dbReference>
<name>A0A2J6RYY9_HYAVF</name>
<dbReference type="SUPFAM" id="SSF54695">
    <property type="entry name" value="POZ domain"/>
    <property type="match status" value="1"/>
</dbReference>
<dbReference type="Gene3D" id="3.30.710.10">
    <property type="entry name" value="Potassium Channel Kv1.1, Chain A"/>
    <property type="match status" value="1"/>
</dbReference>
<dbReference type="InterPro" id="IPR011333">
    <property type="entry name" value="SKP1/BTB/POZ_sf"/>
</dbReference>
<dbReference type="PANTHER" id="PTHR47843:SF2">
    <property type="entry name" value="BTB DOMAIN-CONTAINING PROTEIN"/>
    <property type="match status" value="1"/>
</dbReference>
<dbReference type="InterPro" id="IPR000210">
    <property type="entry name" value="BTB/POZ_dom"/>
</dbReference>
<dbReference type="Proteomes" id="UP000235786">
    <property type="component" value="Unassembled WGS sequence"/>
</dbReference>
<evidence type="ECO:0000313" key="2">
    <source>
        <dbReference type="EMBL" id="PMD43736.1"/>
    </source>
</evidence>
<keyword evidence="3" id="KW-1185">Reference proteome</keyword>
<dbReference type="OrthoDB" id="194443at2759"/>
<organism evidence="2 3">
    <name type="scientific">Hyaloscypha variabilis (strain UAMH 11265 / GT02V1 / F)</name>
    <name type="common">Meliniomyces variabilis</name>
    <dbReference type="NCBI Taxonomy" id="1149755"/>
    <lineage>
        <taxon>Eukaryota</taxon>
        <taxon>Fungi</taxon>
        <taxon>Dikarya</taxon>
        <taxon>Ascomycota</taxon>
        <taxon>Pezizomycotina</taxon>
        <taxon>Leotiomycetes</taxon>
        <taxon>Helotiales</taxon>
        <taxon>Hyaloscyphaceae</taxon>
        <taxon>Hyaloscypha</taxon>
        <taxon>Hyaloscypha variabilis</taxon>
    </lineage>
</organism>
<dbReference type="PANTHER" id="PTHR47843">
    <property type="entry name" value="BTB DOMAIN-CONTAINING PROTEIN-RELATED"/>
    <property type="match status" value="1"/>
</dbReference>
<sequence>MTLFSIIFGQSETTSTPQLITPSNVTGSEELQVNMWKAPEFSNPDDIVTFVIGPRESAEEFVVHKEHVCYYSPVMKTAFNSLFKEGQTKCYCLEDTEPDVFRLFVQWLYAQDYKVISGADTLEGVADSEPATEKERRLNEQDANMVGLWILGDKLMIPALQNAAMKTLKKLLPFRNSTAWIPAVYEGTIPGCQLRAFAVDYARAQLPAGWVAEHPEHFPQEALVELYTSMEASYNIWTTGVDTKTRFMTRCKGENVDYLVNELIKPRRNDTSLS</sequence>
<protein>
    <recommendedName>
        <fullName evidence="1">BTB domain-containing protein</fullName>
    </recommendedName>
</protein>
<dbReference type="EMBL" id="KZ613942">
    <property type="protein sequence ID" value="PMD43736.1"/>
    <property type="molecule type" value="Genomic_DNA"/>
</dbReference>
<evidence type="ECO:0000259" key="1">
    <source>
        <dbReference type="PROSITE" id="PS50097"/>
    </source>
</evidence>
<accession>A0A2J6RYY9</accession>
<evidence type="ECO:0000313" key="3">
    <source>
        <dbReference type="Proteomes" id="UP000235786"/>
    </source>
</evidence>
<gene>
    <name evidence="2" type="ORF">L207DRAFT_580568</name>
</gene>